<evidence type="ECO:0000313" key="10">
    <source>
        <dbReference type="EMBL" id="PVD21828.1"/>
    </source>
</evidence>
<feature type="domain" description="G-protein coupled receptors family 1 profile" evidence="9">
    <location>
        <begin position="1"/>
        <end position="203"/>
    </location>
</feature>
<dbReference type="SUPFAM" id="SSF81321">
    <property type="entry name" value="Family A G protein-coupled receptor-like"/>
    <property type="match status" value="1"/>
</dbReference>
<keyword evidence="2 8" id="KW-0812">Transmembrane</keyword>
<organism evidence="10 11">
    <name type="scientific">Pomacea canaliculata</name>
    <name type="common">Golden apple snail</name>
    <dbReference type="NCBI Taxonomy" id="400727"/>
    <lineage>
        <taxon>Eukaryota</taxon>
        <taxon>Metazoa</taxon>
        <taxon>Spiralia</taxon>
        <taxon>Lophotrochozoa</taxon>
        <taxon>Mollusca</taxon>
        <taxon>Gastropoda</taxon>
        <taxon>Caenogastropoda</taxon>
        <taxon>Architaenioglossa</taxon>
        <taxon>Ampullarioidea</taxon>
        <taxon>Ampullariidae</taxon>
        <taxon>Pomacea</taxon>
    </lineage>
</organism>
<protein>
    <recommendedName>
        <fullName evidence="9">G-protein coupled receptors family 1 profile domain-containing protein</fullName>
    </recommendedName>
</protein>
<dbReference type="EMBL" id="PZQS01000011">
    <property type="protein sequence ID" value="PVD21828.1"/>
    <property type="molecule type" value="Genomic_DNA"/>
</dbReference>
<dbReference type="PROSITE" id="PS50262">
    <property type="entry name" value="G_PROTEIN_RECEP_F1_2"/>
    <property type="match status" value="1"/>
</dbReference>
<dbReference type="Proteomes" id="UP000245119">
    <property type="component" value="Linkage Group LG11"/>
</dbReference>
<comment type="caution">
    <text evidence="10">The sequence shown here is derived from an EMBL/GenBank/DDBJ whole genome shotgun (WGS) entry which is preliminary data.</text>
</comment>
<evidence type="ECO:0000256" key="5">
    <source>
        <dbReference type="ARBA" id="ARBA00023136"/>
    </source>
</evidence>
<evidence type="ECO:0000313" key="11">
    <source>
        <dbReference type="Proteomes" id="UP000245119"/>
    </source>
</evidence>
<gene>
    <name evidence="10" type="ORF">C0Q70_17630</name>
</gene>
<sequence>MYGAVYLSLLVSCERCISILFPLRAKVLFSTSTTFLLILLGTASTSFPFFLIAASYDVICAFDPQTLRSSVAVRANEFYVRHETLVNSLEGVYYGIVLSLGAPVLVFICTAVTGVKLRQTMNFRLHTSSSHAGIGKETAVTKMLIVLSVEFLILSLPSVVLRMVPLFETELSVGGRLSRSFHVLFNVAEAASVLNSSINFFVYYFVGSKFRESVRARCRCLRSNVLARTLRRLSTRRRSLTEDNPSVSTVVQTSPPADLHAAQTLMVCTEESEEKRVDAAERQNKTWVVMGLLTDDTGFTQF</sequence>
<reference evidence="10 11" key="1">
    <citation type="submission" date="2018-04" db="EMBL/GenBank/DDBJ databases">
        <title>The genome of golden apple snail Pomacea canaliculata provides insight into stress tolerance and invasive adaptation.</title>
        <authorList>
            <person name="Liu C."/>
            <person name="Liu B."/>
            <person name="Ren Y."/>
            <person name="Zhang Y."/>
            <person name="Wang H."/>
            <person name="Li S."/>
            <person name="Jiang F."/>
            <person name="Yin L."/>
            <person name="Zhang G."/>
            <person name="Qian W."/>
            <person name="Fan W."/>
        </authorList>
    </citation>
    <scope>NUCLEOTIDE SEQUENCE [LARGE SCALE GENOMIC DNA]</scope>
    <source>
        <strain evidence="10">SZHN2017</strain>
        <tissue evidence="10">Muscle</tissue>
    </source>
</reference>
<evidence type="ECO:0000256" key="8">
    <source>
        <dbReference type="SAM" id="Phobius"/>
    </source>
</evidence>
<dbReference type="Pfam" id="PF10324">
    <property type="entry name" value="7TM_GPCR_Srw"/>
    <property type="match status" value="1"/>
</dbReference>
<keyword evidence="3 8" id="KW-1133">Transmembrane helix</keyword>
<dbReference type="OrthoDB" id="6126859at2759"/>
<name>A0A2T7NKY4_POMCA</name>
<dbReference type="PANTHER" id="PTHR24243:SF230">
    <property type="entry name" value="G-PROTEIN COUPLED RECEPTORS FAMILY 1 PROFILE DOMAIN-CONTAINING PROTEIN"/>
    <property type="match status" value="1"/>
</dbReference>
<evidence type="ECO:0000256" key="1">
    <source>
        <dbReference type="ARBA" id="ARBA00004141"/>
    </source>
</evidence>
<dbReference type="GO" id="GO:0005886">
    <property type="term" value="C:plasma membrane"/>
    <property type="evidence" value="ECO:0007669"/>
    <property type="project" value="TreeGrafter"/>
</dbReference>
<accession>A0A2T7NKY4</accession>
<comment type="subcellular location">
    <subcellularLocation>
        <location evidence="1">Membrane</location>
        <topology evidence="1">Multi-pass membrane protein</topology>
    </subcellularLocation>
</comment>
<dbReference type="PANTHER" id="PTHR24243">
    <property type="entry name" value="G-PROTEIN COUPLED RECEPTOR"/>
    <property type="match status" value="1"/>
</dbReference>
<proteinExistence type="predicted"/>
<evidence type="ECO:0000259" key="9">
    <source>
        <dbReference type="PROSITE" id="PS50262"/>
    </source>
</evidence>
<feature type="transmembrane region" description="Helical" evidence="8">
    <location>
        <begin position="184"/>
        <end position="206"/>
    </location>
</feature>
<keyword evidence="6" id="KW-0675">Receptor</keyword>
<dbReference type="Gene3D" id="1.20.1070.10">
    <property type="entry name" value="Rhodopsin 7-helix transmembrane proteins"/>
    <property type="match status" value="1"/>
</dbReference>
<keyword evidence="11" id="KW-1185">Reference proteome</keyword>
<dbReference type="InterPro" id="IPR017452">
    <property type="entry name" value="GPCR_Rhodpsn_7TM"/>
</dbReference>
<evidence type="ECO:0000256" key="7">
    <source>
        <dbReference type="ARBA" id="ARBA00023224"/>
    </source>
</evidence>
<keyword evidence="5 8" id="KW-0472">Membrane</keyword>
<evidence type="ECO:0000256" key="4">
    <source>
        <dbReference type="ARBA" id="ARBA00023040"/>
    </source>
</evidence>
<evidence type="ECO:0000256" key="6">
    <source>
        <dbReference type="ARBA" id="ARBA00023170"/>
    </source>
</evidence>
<dbReference type="InterPro" id="IPR019427">
    <property type="entry name" value="7TM_GPCR_serpentine_rcpt_Srw"/>
</dbReference>
<evidence type="ECO:0000256" key="2">
    <source>
        <dbReference type="ARBA" id="ARBA00022692"/>
    </source>
</evidence>
<keyword evidence="7" id="KW-0807">Transducer</keyword>
<dbReference type="AlphaFoldDB" id="A0A2T7NKY4"/>
<feature type="transmembrane region" description="Helical" evidence="8">
    <location>
        <begin position="144"/>
        <end position="164"/>
    </location>
</feature>
<evidence type="ECO:0000256" key="3">
    <source>
        <dbReference type="ARBA" id="ARBA00022989"/>
    </source>
</evidence>
<feature type="transmembrane region" description="Helical" evidence="8">
    <location>
        <begin position="35"/>
        <end position="56"/>
    </location>
</feature>
<keyword evidence="4" id="KW-0297">G-protein coupled receptor</keyword>
<dbReference type="GO" id="GO:0008528">
    <property type="term" value="F:G protein-coupled peptide receptor activity"/>
    <property type="evidence" value="ECO:0007669"/>
    <property type="project" value="InterPro"/>
</dbReference>
<feature type="transmembrane region" description="Helical" evidence="8">
    <location>
        <begin position="92"/>
        <end position="115"/>
    </location>
</feature>